<dbReference type="EMBL" id="JH712228">
    <property type="protein sequence ID" value="EFO17399.1"/>
    <property type="molecule type" value="Genomic_DNA"/>
</dbReference>
<reference evidence="1" key="1">
    <citation type="submission" date="2012-04" db="EMBL/GenBank/DDBJ databases">
        <title>The Genome Sequence of Loa loa.</title>
        <authorList>
            <consortium name="The Broad Institute Genome Sequencing Platform"/>
            <consortium name="Broad Institute Genome Sequencing Center for Infectious Disease"/>
            <person name="Nutman T.B."/>
            <person name="Fink D.L."/>
            <person name="Russ C."/>
            <person name="Young S."/>
            <person name="Zeng Q."/>
            <person name="Gargeya S."/>
            <person name="Alvarado L."/>
            <person name="Berlin A."/>
            <person name="Chapman S.B."/>
            <person name="Chen Z."/>
            <person name="Freedman E."/>
            <person name="Gellesch M."/>
            <person name="Goldberg J."/>
            <person name="Griggs A."/>
            <person name="Gujja S."/>
            <person name="Heilman E.R."/>
            <person name="Heiman D."/>
            <person name="Howarth C."/>
            <person name="Mehta T."/>
            <person name="Neiman D."/>
            <person name="Pearson M."/>
            <person name="Roberts A."/>
            <person name="Saif S."/>
            <person name="Shea T."/>
            <person name="Shenoy N."/>
            <person name="Sisk P."/>
            <person name="Stolte C."/>
            <person name="Sykes S."/>
            <person name="White J."/>
            <person name="Yandava C."/>
            <person name="Haas B."/>
            <person name="Henn M.R."/>
            <person name="Nusbaum C."/>
            <person name="Birren B."/>
        </authorList>
    </citation>
    <scope>NUCLEOTIDE SEQUENCE [LARGE SCALE GENOMIC DNA]</scope>
</reference>
<dbReference type="GeneID" id="9948549"/>
<dbReference type="AlphaFoldDB" id="A0A1S0TNL9"/>
<evidence type="ECO:0000313" key="1">
    <source>
        <dbReference type="EMBL" id="EFO17399.1"/>
    </source>
</evidence>
<dbReference type="OrthoDB" id="5862617at2759"/>
<feature type="non-terminal residue" evidence="1">
    <location>
        <position position="1"/>
    </location>
</feature>
<accession>A0A1S0TNL9</accession>
<sequence length="83" mass="10174">LEIDIEKMRKACTPDKYINQVPKFIDGTTKLLPTWKRQLLARKIANEDMERKEEEFRRKFHEWKAQFNPMRCKLKFREITGNF</sequence>
<dbReference type="OMA" id="XLEIDIE"/>
<dbReference type="CTD" id="9948549"/>
<dbReference type="KEGG" id="loa:LOAG_11101"/>
<dbReference type="RefSeq" id="XP_003146672.1">
    <property type="nucleotide sequence ID" value="XM_003146624.2"/>
</dbReference>
<gene>
    <name evidence="1" type="ORF">LOAG_11101</name>
</gene>
<proteinExistence type="predicted"/>
<organism evidence="1">
    <name type="scientific">Loa loa</name>
    <name type="common">Eye worm</name>
    <name type="synonym">Filaria loa</name>
    <dbReference type="NCBI Taxonomy" id="7209"/>
    <lineage>
        <taxon>Eukaryota</taxon>
        <taxon>Metazoa</taxon>
        <taxon>Ecdysozoa</taxon>
        <taxon>Nematoda</taxon>
        <taxon>Chromadorea</taxon>
        <taxon>Rhabditida</taxon>
        <taxon>Spirurina</taxon>
        <taxon>Spiruromorpha</taxon>
        <taxon>Filarioidea</taxon>
        <taxon>Onchocercidae</taxon>
        <taxon>Loa</taxon>
    </lineage>
</organism>
<dbReference type="InParanoid" id="A0A1S0TNL9"/>
<name>A0A1S0TNL9_LOALO</name>
<protein>
    <submittedName>
        <fullName evidence="1">Uncharacterized protein</fullName>
    </submittedName>
</protein>